<dbReference type="EC" id="2.3.3.9" evidence="2 8"/>
<dbReference type="InterPro" id="IPR011076">
    <property type="entry name" value="Malate_synth_sf"/>
</dbReference>
<comment type="pathway">
    <text evidence="8">Carbohydrate metabolism; glyoxylate cycle; (S)-malate from isocitrate: step 2/2.</text>
</comment>
<dbReference type="EMBL" id="CADCWJ010000362">
    <property type="protein sequence ID" value="CAA9561642.1"/>
    <property type="molecule type" value="Genomic_DNA"/>
</dbReference>
<dbReference type="Pfam" id="PF01274">
    <property type="entry name" value="MS_TIM-barrel"/>
    <property type="match status" value="1"/>
</dbReference>
<evidence type="ECO:0000256" key="8">
    <source>
        <dbReference type="RuleBase" id="RU000555"/>
    </source>
</evidence>
<dbReference type="InterPro" id="IPR044856">
    <property type="entry name" value="Malate_synth_C_sf"/>
</dbReference>
<evidence type="ECO:0000256" key="6">
    <source>
        <dbReference type="ARBA" id="ARBA00047918"/>
    </source>
</evidence>
<evidence type="ECO:0000313" key="13">
    <source>
        <dbReference type="EMBL" id="CAA9561642.1"/>
    </source>
</evidence>
<evidence type="ECO:0000256" key="2">
    <source>
        <dbReference type="ARBA" id="ARBA00012636"/>
    </source>
</evidence>
<dbReference type="Pfam" id="PF20659">
    <property type="entry name" value="MS_C"/>
    <property type="match status" value="1"/>
</dbReference>
<feature type="domain" description="Malate synthase TIM barrel" evidence="10">
    <location>
        <begin position="180"/>
        <end position="424"/>
    </location>
</feature>
<dbReference type="Gene3D" id="3.20.20.360">
    <property type="entry name" value="Malate synthase, domain 3"/>
    <property type="match status" value="1"/>
</dbReference>
<dbReference type="FunFam" id="3.20.20.360:FF:000001">
    <property type="entry name" value="Malate synthase"/>
    <property type="match status" value="1"/>
</dbReference>
<dbReference type="PANTHER" id="PTHR42902">
    <property type="entry name" value="MALATE SYNTHASE"/>
    <property type="match status" value="1"/>
</dbReference>
<dbReference type="InterPro" id="IPR048355">
    <property type="entry name" value="MS_C"/>
</dbReference>
<dbReference type="PANTHER" id="PTHR42902:SF1">
    <property type="entry name" value="MALATE SYNTHASE 1-RELATED"/>
    <property type="match status" value="1"/>
</dbReference>
<dbReference type="GO" id="GO:0004474">
    <property type="term" value="F:malate synthase activity"/>
    <property type="evidence" value="ECO:0007669"/>
    <property type="project" value="UniProtKB-EC"/>
</dbReference>
<dbReference type="GO" id="GO:0005737">
    <property type="term" value="C:cytoplasm"/>
    <property type="evidence" value="ECO:0007669"/>
    <property type="project" value="TreeGrafter"/>
</dbReference>
<dbReference type="FunFam" id="1.20.1220.12:FF:000001">
    <property type="entry name" value="Malate synthase"/>
    <property type="match status" value="1"/>
</dbReference>
<dbReference type="InterPro" id="IPR019830">
    <property type="entry name" value="Malate_synthase_CS"/>
</dbReference>
<evidence type="ECO:0000256" key="9">
    <source>
        <dbReference type="SAM" id="MobiDB-lite"/>
    </source>
</evidence>
<dbReference type="AlphaFoldDB" id="A0A6J4V0S1"/>
<sequence>MILTGLDRQLPDTPIAAHQGAVFPMPDGVTLQRRLPDGLDLVVSDDALGFVADLHRTFNGRRLELLRAREARQQLLLDGGDLDFLAETAAVRSGDWQVAPAPADLDDRRTEITGPCDRKMVINALNSGARVFMADLEDASSPTWHNVTDGQRNLHDAVRRTITFANPDGRTYQLNEDTATLVVRPRGWHLNERHILVEGMETSGSLVDFGLYFFNNARELVERGSGPYFYLPKMESHLEARLWNDVFTRAQERLGIAHGTIRATVLVETFPAAFEMEEILHELRDHAAGLNAGRWDYIFSAIKTYRNLPDKVLPDRAEVTMTVPFMRAYAKLLVHTCHKRGAHAIGGMAAFIPSRRDPAVNETAFAKVHEDKEREATNGFDGTWVAHPGLVPVAIEEFTKVLGGRPNQKDANRDGDPGVTGAELTDFTVPDGKITEAGLRGNISVALQYIDSWLNGVGAAAINNLMEDAATAEISRAQIWQWIRHDQSTSDGEPITIERYRTIRAEEVAKLGGPGASRIGDAAGILDQLVEDDAFIPFLTLPAYALLD</sequence>
<evidence type="ECO:0000256" key="1">
    <source>
        <dbReference type="ARBA" id="ARBA00006394"/>
    </source>
</evidence>
<evidence type="ECO:0000256" key="5">
    <source>
        <dbReference type="ARBA" id="ARBA00022679"/>
    </source>
</evidence>
<evidence type="ECO:0000259" key="12">
    <source>
        <dbReference type="Pfam" id="PF20659"/>
    </source>
</evidence>
<evidence type="ECO:0000259" key="11">
    <source>
        <dbReference type="Pfam" id="PF20656"/>
    </source>
</evidence>
<dbReference type="Gene3D" id="1.20.1220.12">
    <property type="entry name" value="Malate synthase, domain III"/>
    <property type="match status" value="1"/>
</dbReference>
<keyword evidence="13" id="KW-0012">Acyltransferase</keyword>
<feature type="domain" description="Malate synthase N-terminal" evidence="11">
    <location>
        <begin position="45"/>
        <end position="89"/>
    </location>
</feature>
<dbReference type="InterPro" id="IPR006252">
    <property type="entry name" value="Malate_synthA"/>
</dbReference>
<reference evidence="13" key="1">
    <citation type="submission" date="2020-02" db="EMBL/GenBank/DDBJ databases">
        <authorList>
            <person name="Meier V. D."/>
        </authorList>
    </citation>
    <scope>NUCLEOTIDE SEQUENCE</scope>
    <source>
        <strain evidence="13">AVDCRST_MAG87</strain>
    </source>
</reference>
<dbReference type="NCBIfam" id="TIGR01344">
    <property type="entry name" value="malate_syn_A"/>
    <property type="match status" value="1"/>
</dbReference>
<accession>A0A6J4V0S1</accession>
<protein>
    <recommendedName>
        <fullName evidence="2 8">Malate synthase</fullName>
        <ecNumber evidence="2 8">2.3.3.9</ecNumber>
    </recommendedName>
</protein>
<evidence type="ECO:0000256" key="4">
    <source>
        <dbReference type="ARBA" id="ARBA00022532"/>
    </source>
</evidence>
<comment type="catalytic activity">
    <reaction evidence="6 8">
        <text>glyoxylate + acetyl-CoA + H2O = (S)-malate + CoA + H(+)</text>
        <dbReference type="Rhea" id="RHEA:18181"/>
        <dbReference type="ChEBI" id="CHEBI:15377"/>
        <dbReference type="ChEBI" id="CHEBI:15378"/>
        <dbReference type="ChEBI" id="CHEBI:15589"/>
        <dbReference type="ChEBI" id="CHEBI:36655"/>
        <dbReference type="ChEBI" id="CHEBI:57287"/>
        <dbReference type="ChEBI" id="CHEBI:57288"/>
        <dbReference type="EC" id="2.3.3.9"/>
    </reaction>
</comment>
<dbReference type="SUPFAM" id="SSF51645">
    <property type="entry name" value="Malate synthase G"/>
    <property type="match status" value="1"/>
</dbReference>
<dbReference type="Pfam" id="PF20656">
    <property type="entry name" value="MS_N"/>
    <property type="match status" value="1"/>
</dbReference>
<feature type="compositionally biased region" description="Basic and acidic residues" evidence="9">
    <location>
        <begin position="407"/>
        <end position="416"/>
    </location>
</feature>
<evidence type="ECO:0000256" key="3">
    <source>
        <dbReference type="ARBA" id="ARBA00022435"/>
    </source>
</evidence>
<keyword evidence="4 8" id="KW-0816">Tricarboxylic acid cycle</keyword>
<name>A0A6J4V0S1_9BACT</name>
<keyword evidence="3 8" id="KW-0329">Glyoxylate bypass</keyword>
<feature type="domain" description="Malate synthase C-terminal" evidence="12">
    <location>
        <begin position="433"/>
        <end position="546"/>
    </location>
</feature>
<feature type="region of interest" description="Disordered" evidence="9">
    <location>
        <begin position="404"/>
        <end position="424"/>
    </location>
</feature>
<proteinExistence type="inferred from homology"/>
<dbReference type="GO" id="GO:0006099">
    <property type="term" value="P:tricarboxylic acid cycle"/>
    <property type="evidence" value="ECO:0007669"/>
    <property type="project" value="UniProtKB-KW"/>
</dbReference>
<comment type="similarity">
    <text evidence="1 8">Belongs to the malate synthase family.</text>
</comment>
<dbReference type="CDD" id="cd00727">
    <property type="entry name" value="malate_synt_A"/>
    <property type="match status" value="1"/>
</dbReference>
<dbReference type="GO" id="GO:0006097">
    <property type="term" value="P:glyoxylate cycle"/>
    <property type="evidence" value="ECO:0007669"/>
    <property type="project" value="UniProtKB-UniPathway"/>
</dbReference>
<dbReference type="InterPro" id="IPR048356">
    <property type="entry name" value="MS_N"/>
</dbReference>
<dbReference type="PROSITE" id="PS00510">
    <property type="entry name" value="MALATE_SYNTHASE"/>
    <property type="match status" value="1"/>
</dbReference>
<feature type="active site" description="Proton donor" evidence="7">
    <location>
        <position position="468"/>
    </location>
</feature>
<dbReference type="PIRSF" id="PIRSF001363">
    <property type="entry name" value="Malate_synth"/>
    <property type="match status" value="1"/>
</dbReference>
<dbReference type="InterPro" id="IPR001465">
    <property type="entry name" value="Malate_synthase_TIM"/>
</dbReference>
<dbReference type="UniPathway" id="UPA00703">
    <property type="reaction ID" value="UER00720"/>
</dbReference>
<evidence type="ECO:0000256" key="7">
    <source>
        <dbReference type="PIRSR" id="PIRSR001363-1"/>
    </source>
</evidence>
<organism evidence="13">
    <name type="scientific">uncultured Thermomicrobiales bacterium</name>
    <dbReference type="NCBI Taxonomy" id="1645740"/>
    <lineage>
        <taxon>Bacteria</taxon>
        <taxon>Pseudomonadati</taxon>
        <taxon>Thermomicrobiota</taxon>
        <taxon>Thermomicrobia</taxon>
        <taxon>Thermomicrobiales</taxon>
        <taxon>environmental samples</taxon>
    </lineage>
</organism>
<keyword evidence="5 8" id="KW-0808">Transferase</keyword>
<dbReference type="InterPro" id="IPR046363">
    <property type="entry name" value="MS_N_TIM-barrel_dom"/>
</dbReference>
<feature type="active site" description="Proton acceptor" evidence="7">
    <location>
        <position position="184"/>
    </location>
</feature>
<evidence type="ECO:0000259" key="10">
    <source>
        <dbReference type="Pfam" id="PF01274"/>
    </source>
</evidence>
<gene>
    <name evidence="13" type="ORF">AVDCRST_MAG87-1624</name>
</gene>